<dbReference type="InterPro" id="IPR036770">
    <property type="entry name" value="Ankyrin_rpt-contain_sf"/>
</dbReference>
<keyword evidence="1" id="KW-0040">ANK repeat</keyword>
<feature type="region of interest" description="Disordered" evidence="2">
    <location>
        <begin position="528"/>
        <end position="562"/>
    </location>
</feature>
<feature type="compositionally biased region" description="Basic and acidic residues" evidence="2">
    <location>
        <begin position="1642"/>
        <end position="1654"/>
    </location>
</feature>
<feature type="compositionally biased region" description="Gly residues" evidence="2">
    <location>
        <begin position="752"/>
        <end position="766"/>
    </location>
</feature>
<feature type="region of interest" description="Disordered" evidence="2">
    <location>
        <begin position="736"/>
        <end position="827"/>
    </location>
</feature>
<dbReference type="Gene3D" id="1.25.40.20">
    <property type="entry name" value="Ankyrin repeat-containing domain"/>
    <property type="match status" value="1"/>
</dbReference>
<dbReference type="OrthoDB" id="544837at2759"/>
<evidence type="ECO:0000256" key="2">
    <source>
        <dbReference type="SAM" id="MobiDB-lite"/>
    </source>
</evidence>
<feature type="region of interest" description="Disordered" evidence="2">
    <location>
        <begin position="207"/>
        <end position="263"/>
    </location>
</feature>
<feature type="compositionally biased region" description="Low complexity" evidence="2">
    <location>
        <begin position="541"/>
        <end position="555"/>
    </location>
</feature>
<dbReference type="PROSITE" id="PS50088">
    <property type="entry name" value="ANK_REPEAT"/>
    <property type="match status" value="1"/>
</dbReference>
<comment type="caution">
    <text evidence="3">The sequence shown here is derived from an EMBL/GenBank/DDBJ whole genome shotgun (WGS) entry which is preliminary data.</text>
</comment>
<feature type="compositionally biased region" description="Polar residues" evidence="2">
    <location>
        <begin position="121"/>
        <end position="138"/>
    </location>
</feature>
<reference evidence="3" key="1">
    <citation type="journal article" date="2020" name="bioRxiv">
        <title>Comparative genomics of Chlamydomonas.</title>
        <authorList>
            <person name="Craig R.J."/>
            <person name="Hasan A.R."/>
            <person name="Ness R.W."/>
            <person name="Keightley P.D."/>
        </authorList>
    </citation>
    <scope>NUCLEOTIDE SEQUENCE</scope>
    <source>
        <strain evidence="3">SAG 7.73</strain>
    </source>
</reference>
<feature type="compositionally biased region" description="Low complexity" evidence="2">
    <location>
        <begin position="317"/>
        <end position="327"/>
    </location>
</feature>
<dbReference type="Proteomes" id="UP000650467">
    <property type="component" value="Unassembled WGS sequence"/>
</dbReference>
<dbReference type="InterPro" id="IPR002110">
    <property type="entry name" value="Ankyrin_rpt"/>
</dbReference>
<proteinExistence type="predicted"/>
<feature type="region of interest" description="Disordered" evidence="2">
    <location>
        <begin position="300"/>
        <end position="327"/>
    </location>
</feature>
<feature type="compositionally biased region" description="Low complexity" evidence="2">
    <location>
        <begin position="799"/>
        <end position="818"/>
    </location>
</feature>
<gene>
    <name evidence="3" type="ORF">HXX76_008757</name>
</gene>
<dbReference type="EMBL" id="JAEHOC010000020">
    <property type="protein sequence ID" value="KAG2433030.1"/>
    <property type="molecule type" value="Genomic_DNA"/>
</dbReference>
<protein>
    <submittedName>
        <fullName evidence="3">Uncharacterized protein</fullName>
    </submittedName>
</protein>
<feature type="region of interest" description="Disordered" evidence="2">
    <location>
        <begin position="1508"/>
        <end position="1531"/>
    </location>
</feature>
<accession>A0A835VYW4</accession>
<feature type="compositionally biased region" description="Low complexity" evidence="2">
    <location>
        <begin position="232"/>
        <end position="248"/>
    </location>
</feature>
<evidence type="ECO:0000313" key="3">
    <source>
        <dbReference type="EMBL" id="KAG2433030.1"/>
    </source>
</evidence>
<name>A0A835VYW4_CHLIN</name>
<feature type="region of interest" description="Disordered" evidence="2">
    <location>
        <begin position="1616"/>
        <end position="1654"/>
    </location>
</feature>
<dbReference type="SUPFAM" id="SSF48403">
    <property type="entry name" value="Ankyrin repeat"/>
    <property type="match status" value="1"/>
</dbReference>
<feature type="repeat" description="ANK" evidence="1">
    <location>
        <begin position="574"/>
        <end position="606"/>
    </location>
</feature>
<sequence>MDGPPARSDGPGDPVTLLLPGSAGSVTAGHEPIGRTDSESGTKALLSRLLGAGGLGDSSNSLGGVHGKKQPLSPLDDGLRADSIASMHSPHAQQAMADDVGVESLPPLPAGAGGSPMRLSTPGNGAGRTSTISFTPDTAANDAGGTRREGASQRELNAVSSFGRVGSLKSLACDSVADLGDYEPVHSARSSASFGVAERPNLIKEMSMKQKSRKSLLGPAAHQSNSVGGGQPQLSLSPLPQPQKLSNSGAVAPSPGLGANGANGANGRVLSHMNSMMAAAPAATLGSPAADLRARRTSAPGQNLLNGGMPESGPPNGSAARLSGAGGAPAVTSAGRFGAAAGGGPKKGFLFVEEENDKDARGGAGMGKAQQEPEMTGKAAVAALKLRQEAAAGMKGGGRHSASGEAAGGAVYSVPPIPTAEWFDMMGPDGGQRGAAAAAPSSGGMCGCFGGGGQVPPQVAQQRKWWRARLRAALQAADDEEVVDWISFHNSKDGPARDAPELNAVLWLCLELPQPGAAPQLAKLLLRGGASPNAPRPAGPPGSAAASGKPALARGVSQKGMGGSLGPGGVNWLSGLTPLMRAAELASPALVELLLAAGADAAAAQPGSGLTALHRALLATPPDASASGAALGVKSALKKASADVSASGDLEALPAYRCARLLLDRLGLERAGALRAAGGAAGSSAGVGGAGDFGLVRFARRHGRPEAARWLLGLGLEDEPEPELSVADARGGYDAEPAAARMPNGARPGAPGHAGSGPRGAGGGTDSGAAPALSSPLMGGRNSVTGGGPTSASGGMDGPRSAAIAPAAAPSPMQASNSKRSMLSVGSSKRLMPNAEQPGSISLVGVAARASGDGGVPLLHKQSSNGSRPAGSMFGGPAGTSAKQLLQLRTAGSLERGAGTPLVLTEAPENQEAKLQSVLDTALRTGRLEPLEEALALPHLLTQAAAPPNSGIGSGGASTEALAAAATAASHLAAFANGRLELVRQLLAKASSASASGDAAAGAGAAAAVRYYLVAKAAVLEAAATAHGRAADFYTAAGRQSEAVDGVLAAKQREANEFGLGEELSARCQAAVVKSKTTRDTVVAAIEQRRDAHAVAVDELLEKRLAGLSDASKMAEAQAASMIERMIESVGVEVARREREIEDARHEAASRMMMMERQLDELGFRKQMQMQMARDSGEARAAFNMRLGEYRKDVQAQRKALQQHLDDAARALDIQSKRVTTRAKTAGGWRGALSKRQQALAWEARNAAAKIKEAIAERAEQLLRTGRIPHLLLSLGQLGSEVTRNATTANAGVNKTCGALLARAAEARQSLGGWVTVGRQEMQEHLSGLVSAHSKTLEQIMAAGPAGVGGGELPRMPPAPDTARNLQSMDAAATLREYNLRDMGGATAEGEARAAAAAALADLPRQLATVDEAAEEVIVGCNEQIREALPEATLVDGLSLEDFGPLLDHAAEELLGLGLEALLAEEMGLRGGLTKVELQLPTLNMDELVKPLDLNLADVDQGAIDAQGGAGGARRTGWADGAGGGGGGGGGAGAGGMPPAGYGMPPYGMPPPGYGMPPPGYGMPPPGYGMPPPGYGMPPYGMPPPGYGMPPPGYGMPGPHAAWGGGWYGPPHHGYGHHGHHGKAHDSDEDEVMSDGGNRHGGNKDHEDWGMSYS</sequence>
<dbReference type="PROSITE" id="PS50297">
    <property type="entry name" value="ANK_REP_REGION"/>
    <property type="match status" value="1"/>
</dbReference>
<evidence type="ECO:0000256" key="1">
    <source>
        <dbReference type="PROSITE-ProRule" id="PRU00023"/>
    </source>
</evidence>
<feature type="region of interest" description="Disordered" evidence="2">
    <location>
        <begin position="1"/>
        <end position="153"/>
    </location>
</feature>
<evidence type="ECO:0000313" key="4">
    <source>
        <dbReference type="Proteomes" id="UP000650467"/>
    </source>
</evidence>
<keyword evidence="4" id="KW-1185">Reference proteome</keyword>
<organism evidence="3 4">
    <name type="scientific">Chlamydomonas incerta</name>
    <dbReference type="NCBI Taxonomy" id="51695"/>
    <lineage>
        <taxon>Eukaryota</taxon>
        <taxon>Viridiplantae</taxon>
        <taxon>Chlorophyta</taxon>
        <taxon>core chlorophytes</taxon>
        <taxon>Chlorophyceae</taxon>
        <taxon>CS clade</taxon>
        <taxon>Chlamydomonadales</taxon>
        <taxon>Chlamydomonadaceae</taxon>
        <taxon>Chlamydomonas</taxon>
    </lineage>
</organism>